<evidence type="ECO:0000256" key="18">
    <source>
        <dbReference type="ARBA" id="ARBA00047493"/>
    </source>
</evidence>
<dbReference type="InterPro" id="IPR036565">
    <property type="entry name" value="Mur-like_cat_sf"/>
</dbReference>
<dbReference type="FunFam" id="3.40.1190.10:FF:000011">
    <property type="entry name" value="Folylpolyglutamate synthase/dihydrofolate synthase"/>
    <property type="match status" value="1"/>
</dbReference>
<evidence type="ECO:0000256" key="17">
    <source>
        <dbReference type="ARBA" id="ARBA00032510"/>
    </source>
</evidence>
<feature type="domain" description="Mur ligase C-terminal" evidence="23">
    <location>
        <begin position="316"/>
        <end position="433"/>
    </location>
</feature>
<comment type="catalytic activity">
    <reaction evidence="20">
        <text>(6R)-5,10-methylenetetrahydrofolyl-(gamma-L-Glu)(n) + L-glutamate + ATP = (6R)-5,10-methylenetetrahydrofolyl-(gamma-L-Glu)(n+1) + ADP + phosphate + H(+)</text>
        <dbReference type="Rhea" id="RHEA:51912"/>
        <dbReference type="Rhea" id="RHEA-COMP:13257"/>
        <dbReference type="Rhea" id="RHEA-COMP:13258"/>
        <dbReference type="ChEBI" id="CHEBI:15378"/>
        <dbReference type="ChEBI" id="CHEBI:29985"/>
        <dbReference type="ChEBI" id="CHEBI:30616"/>
        <dbReference type="ChEBI" id="CHEBI:43474"/>
        <dbReference type="ChEBI" id="CHEBI:136572"/>
        <dbReference type="ChEBI" id="CHEBI:456216"/>
        <dbReference type="EC" id="6.3.2.17"/>
    </reaction>
</comment>
<evidence type="ECO:0000259" key="23">
    <source>
        <dbReference type="Pfam" id="PF02875"/>
    </source>
</evidence>
<evidence type="ECO:0000256" key="2">
    <source>
        <dbReference type="ARBA" id="ARBA00002714"/>
    </source>
</evidence>
<dbReference type="PROSITE" id="PS01012">
    <property type="entry name" value="FOLYLPOLYGLU_SYNT_2"/>
    <property type="match status" value="1"/>
</dbReference>
<keyword evidence="12 22" id="KW-0067">ATP-binding</keyword>
<comment type="similarity">
    <text evidence="5 22">Belongs to the folylpolyglutamate synthase family.</text>
</comment>
<evidence type="ECO:0000313" key="25">
    <source>
        <dbReference type="EMBL" id="SFE44495.1"/>
    </source>
</evidence>
<dbReference type="PANTHER" id="PTHR11136:SF0">
    <property type="entry name" value="DIHYDROFOLATE SYNTHETASE-RELATED"/>
    <property type="match status" value="1"/>
</dbReference>
<dbReference type="GO" id="GO:0005737">
    <property type="term" value="C:cytoplasm"/>
    <property type="evidence" value="ECO:0007669"/>
    <property type="project" value="TreeGrafter"/>
</dbReference>
<dbReference type="GO" id="GO:0008841">
    <property type="term" value="F:dihydrofolate synthase activity"/>
    <property type="evidence" value="ECO:0007669"/>
    <property type="project" value="UniProtKB-EC"/>
</dbReference>
<dbReference type="EMBL" id="FONA01000011">
    <property type="protein sequence ID" value="SFE44495.1"/>
    <property type="molecule type" value="Genomic_DNA"/>
</dbReference>
<comment type="cofactor">
    <cofactor evidence="1">
        <name>Mg(2+)</name>
        <dbReference type="ChEBI" id="CHEBI:18420"/>
    </cofactor>
</comment>
<evidence type="ECO:0000256" key="10">
    <source>
        <dbReference type="ARBA" id="ARBA00022723"/>
    </source>
</evidence>
<dbReference type="Gene3D" id="3.90.190.20">
    <property type="entry name" value="Mur ligase, C-terminal domain"/>
    <property type="match status" value="1"/>
</dbReference>
<dbReference type="PROSITE" id="PS01011">
    <property type="entry name" value="FOLYLPOLYGLU_SYNT_1"/>
    <property type="match status" value="1"/>
</dbReference>
<evidence type="ECO:0000256" key="20">
    <source>
        <dbReference type="ARBA" id="ARBA00049035"/>
    </source>
</evidence>
<dbReference type="GO" id="GO:0046872">
    <property type="term" value="F:metal ion binding"/>
    <property type="evidence" value="ECO:0007669"/>
    <property type="project" value="UniProtKB-KW"/>
</dbReference>
<evidence type="ECO:0000256" key="9">
    <source>
        <dbReference type="ARBA" id="ARBA00022598"/>
    </source>
</evidence>
<keyword evidence="14" id="KW-0289">Folate biosynthesis</keyword>
<dbReference type="InterPro" id="IPR004101">
    <property type="entry name" value="Mur_ligase_C"/>
</dbReference>
<keyword evidence="10" id="KW-0479">Metal-binding</keyword>
<evidence type="ECO:0000256" key="6">
    <source>
        <dbReference type="ARBA" id="ARBA00013023"/>
    </source>
</evidence>
<evidence type="ECO:0000256" key="5">
    <source>
        <dbReference type="ARBA" id="ARBA00008276"/>
    </source>
</evidence>
<keyword evidence="9 22" id="KW-0436">Ligase</keyword>
<proteinExistence type="inferred from homology"/>
<dbReference type="PANTHER" id="PTHR11136">
    <property type="entry name" value="FOLYLPOLYGLUTAMATE SYNTHASE-RELATED"/>
    <property type="match status" value="1"/>
</dbReference>
<comment type="pathway">
    <text evidence="4">Cofactor biosynthesis; tetrahydrofolylpolyglutamate biosynthesis.</text>
</comment>
<evidence type="ECO:0000256" key="8">
    <source>
        <dbReference type="ARBA" id="ARBA00019357"/>
    </source>
</evidence>
<evidence type="ECO:0000256" key="4">
    <source>
        <dbReference type="ARBA" id="ARBA00005150"/>
    </source>
</evidence>
<evidence type="ECO:0000256" key="14">
    <source>
        <dbReference type="ARBA" id="ARBA00022909"/>
    </source>
</evidence>
<comment type="function">
    <text evidence="2">Functions in two distinct reactions of the de novo folate biosynthetic pathway. Catalyzes the addition of a glutamate residue to dihydropteroate (7,8-dihydropteroate or H2Pte) to form dihydrofolate (7,8-dihydrofolate monoglutamate or H2Pte-Glu). Also catalyzes successive additions of L-glutamate to tetrahydrofolate or 10-formyltetrahydrofolate or 5,10-methylenetetrahydrofolate, leading to folylpolyglutamate derivatives.</text>
</comment>
<evidence type="ECO:0000259" key="24">
    <source>
        <dbReference type="Pfam" id="PF08245"/>
    </source>
</evidence>
<dbReference type="InterPro" id="IPR013221">
    <property type="entry name" value="Mur_ligase_cen"/>
</dbReference>
<evidence type="ECO:0000256" key="1">
    <source>
        <dbReference type="ARBA" id="ARBA00001946"/>
    </source>
</evidence>
<organism evidence="25 26">
    <name type="scientific">Thermophagus xiamenensis</name>
    <dbReference type="NCBI Taxonomy" id="385682"/>
    <lineage>
        <taxon>Bacteria</taxon>
        <taxon>Pseudomonadati</taxon>
        <taxon>Bacteroidota</taxon>
        <taxon>Bacteroidia</taxon>
        <taxon>Marinilabiliales</taxon>
        <taxon>Marinilabiliaceae</taxon>
        <taxon>Thermophagus</taxon>
    </lineage>
</organism>
<keyword evidence="26" id="KW-1185">Reference proteome</keyword>
<feature type="domain" description="Mur ligase central" evidence="24">
    <location>
        <begin position="66"/>
        <end position="284"/>
    </location>
</feature>
<evidence type="ECO:0000256" key="7">
    <source>
        <dbReference type="ARBA" id="ARBA00013025"/>
    </source>
</evidence>
<sequence>MTSKKCDFCGANIIEMTYQETIQYLFEQLPMYQRTGKAAYKSGLENTYALDRHFGHPHRKYKTIHVAGTNGKGSVSHLLASVLQSAGYRTGLYTSPHLLDFRERIRVNGQMISEQAVTDFVEGNRAIIDRLHPSFFEMTVAMAFDYFAHQKIDVAVVEVGLGGRLDSTNIIMPDLSVITNIGLDHTMFLGHTLSAIAREKAGIIKEEVPVVIGRYQAETATVFNQVALEQTAPIYYAQQMFKIEKVERDDAFQRVHVVSDNFSGMFYLPLPGIYQQENLLTVLTSVMLLRKKGYAIGDDALYRGVEKVLEQTGLAGRWQIISRCPMTICDTGHNADGIERVVAQLKHTSHETMHIVWGMVNDKDICNILKLLPKDACYYFTRASIPRALDEKKLGEEAAKVGLQGKTYPNVQVAITAAKKNATDKDLIFIGGSTFVVAEALEK</sequence>
<evidence type="ECO:0000256" key="21">
    <source>
        <dbReference type="ARBA" id="ARBA00049161"/>
    </source>
</evidence>
<reference evidence="25 26" key="1">
    <citation type="submission" date="2016-10" db="EMBL/GenBank/DDBJ databases">
        <authorList>
            <person name="de Groot N.N."/>
        </authorList>
    </citation>
    <scope>NUCLEOTIDE SEQUENCE [LARGE SCALE GENOMIC DNA]</scope>
    <source>
        <strain evidence="25 26">DSM 19012</strain>
    </source>
</reference>
<evidence type="ECO:0000256" key="22">
    <source>
        <dbReference type="PIRNR" id="PIRNR001563"/>
    </source>
</evidence>
<dbReference type="SUPFAM" id="SSF53244">
    <property type="entry name" value="MurD-like peptide ligases, peptide-binding domain"/>
    <property type="match status" value="1"/>
</dbReference>
<dbReference type="Pfam" id="PF08245">
    <property type="entry name" value="Mur_ligase_M"/>
    <property type="match status" value="1"/>
</dbReference>
<dbReference type="GO" id="GO:0004326">
    <property type="term" value="F:tetrahydrofolylpolyglutamate synthase activity"/>
    <property type="evidence" value="ECO:0007669"/>
    <property type="project" value="UniProtKB-EC"/>
</dbReference>
<dbReference type="Gene3D" id="3.40.1190.10">
    <property type="entry name" value="Mur-like, catalytic domain"/>
    <property type="match status" value="1"/>
</dbReference>
<dbReference type="PIRSF" id="PIRSF001563">
    <property type="entry name" value="Folylpolyglu_synth"/>
    <property type="match status" value="1"/>
</dbReference>
<evidence type="ECO:0000256" key="19">
    <source>
        <dbReference type="ARBA" id="ARBA00047808"/>
    </source>
</evidence>
<evidence type="ECO:0000256" key="11">
    <source>
        <dbReference type="ARBA" id="ARBA00022741"/>
    </source>
</evidence>
<dbReference type="GO" id="GO:0005524">
    <property type="term" value="F:ATP binding"/>
    <property type="evidence" value="ECO:0007669"/>
    <property type="project" value="UniProtKB-KW"/>
</dbReference>
<comment type="catalytic activity">
    <reaction evidence="19">
        <text>10-formyltetrahydrofolyl-(gamma-L-Glu)(n) + L-glutamate + ATP = 10-formyltetrahydrofolyl-(gamma-L-Glu)(n+1) + ADP + phosphate + H(+)</text>
        <dbReference type="Rhea" id="RHEA:51904"/>
        <dbReference type="Rhea" id="RHEA-COMP:13088"/>
        <dbReference type="Rhea" id="RHEA-COMP:14300"/>
        <dbReference type="ChEBI" id="CHEBI:15378"/>
        <dbReference type="ChEBI" id="CHEBI:29985"/>
        <dbReference type="ChEBI" id="CHEBI:30616"/>
        <dbReference type="ChEBI" id="CHEBI:43474"/>
        <dbReference type="ChEBI" id="CHEBI:134413"/>
        <dbReference type="ChEBI" id="CHEBI:456216"/>
        <dbReference type="EC" id="6.3.2.17"/>
    </reaction>
</comment>
<comment type="catalytic activity">
    <reaction evidence="21">
        <text>7,8-dihydropteroate + L-glutamate + ATP = 7,8-dihydrofolate + ADP + phosphate + H(+)</text>
        <dbReference type="Rhea" id="RHEA:23584"/>
        <dbReference type="ChEBI" id="CHEBI:15378"/>
        <dbReference type="ChEBI" id="CHEBI:17839"/>
        <dbReference type="ChEBI" id="CHEBI:29985"/>
        <dbReference type="ChEBI" id="CHEBI:30616"/>
        <dbReference type="ChEBI" id="CHEBI:43474"/>
        <dbReference type="ChEBI" id="CHEBI:57451"/>
        <dbReference type="ChEBI" id="CHEBI:456216"/>
        <dbReference type="EC" id="6.3.2.12"/>
    </reaction>
</comment>
<dbReference type="AlphaFoldDB" id="A0A1I2AKE7"/>
<dbReference type="InParanoid" id="A0A1I2AKE7"/>
<evidence type="ECO:0000313" key="26">
    <source>
        <dbReference type="Proteomes" id="UP000181976"/>
    </source>
</evidence>
<dbReference type="SUPFAM" id="SSF53623">
    <property type="entry name" value="MurD-like peptide ligases, catalytic domain"/>
    <property type="match status" value="1"/>
</dbReference>
<dbReference type="RefSeq" id="WP_254771982.1">
    <property type="nucleotide sequence ID" value="NZ_FONA01000011.1"/>
</dbReference>
<dbReference type="EC" id="6.3.2.17" evidence="7"/>
<dbReference type="STRING" id="385682.SAMN05444380_11195"/>
<keyword evidence="11 22" id="KW-0547">Nucleotide-binding</keyword>
<evidence type="ECO:0000256" key="12">
    <source>
        <dbReference type="ARBA" id="ARBA00022840"/>
    </source>
</evidence>
<dbReference type="Pfam" id="PF02875">
    <property type="entry name" value="Mur_ligase_C"/>
    <property type="match status" value="1"/>
</dbReference>
<comment type="pathway">
    <text evidence="3">Cofactor biosynthesis; tetrahydrofolate biosynthesis; 7,8-dihydrofolate from 2-amino-4-hydroxy-6-hydroxymethyl-7,8-dihydropteridine diphosphate and 4-aminobenzoate: step 2/2.</text>
</comment>
<dbReference type="Proteomes" id="UP000181976">
    <property type="component" value="Unassembled WGS sequence"/>
</dbReference>
<evidence type="ECO:0000256" key="16">
    <source>
        <dbReference type="ARBA" id="ARBA00030592"/>
    </source>
</evidence>
<name>A0A1I2AKE7_9BACT</name>
<dbReference type="InterPro" id="IPR036615">
    <property type="entry name" value="Mur_ligase_C_dom_sf"/>
</dbReference>
<dbReference type="eggNOG" id="COG0285">
    <property type="taxonomic scope" value="Bacteria"/>
</dbReference>
<evidence type="ECO:0000256" key="15">
    <source>
        <dbReference type="ARBA" id="ARBA00030048"/>
    </source>
</evidence>
<keyword evidence="13" id="KW-0460">Magnesium</keyword>
<dbReference type="InterPro" id="IPR001645">
    <property type="entry name" value="Folylpolyglutamate_synth"/>
</dbReference>
<dbReference type="FunCoup" id="A0A1I2AKE7">
    <property type="interactions" value="546"/>
</dbReference>
<protein>
    <recommendedName>
        <fullName evidence="8">Dihydrofolate synthase/folylpolyglutamate synthase</fullName>
        <ecNumber evidence="6">6.3.2.12</ecNumber>
        <ecNumber evidence="7">6.3.2.17</ecNumber>
    </recommendedName>
    <alternativeName>
        <fullName evidence="17">Folylpoly-gamma-glutamate synthetase-dihydrofolate synthetase</fullName>
    </alternativeName>
    <alternativeName>
        <fullName evidence="15">Folylpolyglutamate synthetase</fullName>
    </alternativeName>
    <alternativeName>
        <fullName evidence="16">Tetrahydrofolylpolyglutamate synthase</fullName>
    </alternativeName>
</protein>
<dbReference type="GO" id="GO:0046656">
    <property type="term" value="P:folic acid biosynthetic process"/>
    <property type="evidence" value="ECO:0007669"/>
    <property type="project" value="UniProtKB-KW"/>
</dbReference>
<evidence type="ECO:0000256" key="13">
    <source>
        <dbReference type="ARBA" id="ARBA00022842"/>
    </source>
</evidence>
<accession>A0A1I2AKE7</accession>
<dbReference type="NCBIfam" id="TIGR01499">
    <property type="entry name" value="folC"/>
    <property type="match status" value="1"/>
</dbReference>
<dbReference type="InterPro" id="IPR018109">
    <property type="entry name" value="Folylpolyglutamate_synth_CS"/>
</dbReference>
<comment type="catalytic activity">
    <reaction evidence="18">
        <text>(6S)-5,6,7,8-tetrahydrofolyl-(gamma-L-Glu)(n) + L-glutamate + ATP = (6S)-5,6,7,8-tetrahydrofolyl-(gamma-L-Glu)(n+1) + ADP + phosphate + H(+)</text>
        <dbReference type="Rhea" id="RHEA:10580"/>
        <dbReference type="Rhea" id="RHEA-COMP:14738"/>
        <dbReference type="Rhea" id="RHEA-COMP:14740"/>
        <dbReference type="ChEBI" id="CHEBI:15378"/>
        <dbReference type="ChEBI" id="CHEBI:29985"/>
        <dbReference type="ChEBI" id="CHEBI:30616"/>
        <dbReference type="ChEBI" id="CHEBI:43474"/>
        <dbReference type="ChEBI" id="CHEBI:141005"/>
        <dbReference type="ChEBI" id="CHEBI:456216"/>
        <dbReference type="EC" id="6.3.2.17"/>
    </reaction>
</comment>
<gene>
    <name evidence="25" type="ORF">SAMN05444380_11195</name>
</gene>
<evidence type="ECO:0000256" key="3">
    <source>
        <dbReference type="ARBA" id="ARBA00004799"/>
    </source>
</evidence>
<dbReference type="EC" id="6.3.2.12" evidence="6"/>